<reference evidence="3" key="1">
    <citation type="journal article" date="2022" name="Cell">
        <title>Repeat-based holocentromeres influence genome architecture and karyotype evolution.</title>
        <authorList>
            <person name="Hofstatter P.G."/>
            <person name="Thangavel G."/>
            <person name="Lux T."/>
            <person name="Neumann P."/>
            <person name="Vondrak T."/>
            <person name="Novak P."/>
            <person name="Zhang M."/>
            <person name="Costa L."/>
            <person name="Castellani M."/>
            <person name="Scott A."/>
            <person name="Toegelov H."/>
            <person name="Fuchs J."/>
            <person name="Mata-Sucre Y."/>
            <person name="Dias Y."/>
            <person name="Vanzela A.L.L."/>
            <person name="Huettel B."/>
            <person name="Almeida C.C.S."/>
            <person name="Simkova H."/>
            <person name="Souza G."/>
            <person name="Pedrosa-Harand A."/>
            <person name="Macas J."/>
            <person name="Mayer K.F.X."/>
            <person name="Houben A."/>
            <person name="Marques A."/>
        </authorList>
    </citation>
    <scope>NUCLEOTIDE SEQUENCE</scope>
    <source>
        <strain evidence="3">RhyBre1mFocal</strain>
    </source>
</reference>
<dbReference type="OrthoDB" id="1747990at2759"/>
<dbReference type="GO" id="GO:0009507">
    <property type="term" value="C:chloroplast"/>
    <property type="evidence" value="ECO:0007669"/>
    <property type="project" value="TreeGrafter"/>
</dbReference>
<evidence type="ECO:0000256" key="1">
    <source>
        <dbReference type="SAM" id="Phobius"/>
    </source>
</evidence>
<evidence type="ECO:0000313" key="3">
    <source>
        <dbReference type="EMBL" id="KAJ1697357.1"/>
    </source>
</evidence>
<protein>
    <recommendedName>
        <fullName evidence="2">DUF6737 domain-containing protein</fullName>
    </recommendedName>
</protein>
<keyword evidence="1" id="KW-0472">Membrane</keyword>
<feature type="domain" description="DUF6737" evidence="2">
    <location>
        <begin position="88"/>
        <end position="143"/>
    </location>
</feature>
<keyword evidence="1" id="KW-1133">Transmembrane helix</keyword>
<name>A0A9Q0CPC9_9POAL</name>
<dbReference type="InterPro" id="IPR046625">
    <property type="entry name" value="DUF6737"/>
</dbReference>
<dbReference type="PANTHER" id="PTHR36046">
    <property type="entry name" value="PROTEIN, PUTATIVE-RELATED"/>
    <property type="match status" value="1"/>
</dbReference>
<feature type="transmembrane region" description="Helical" evidence="1">
    <location>
        <begin position="100"/>
        <end position="117"/>
    </location>
</feature>
<dbReference type="PANTHER" id="PTHR36046:SF1">
    <property type="entry name" value="DUF6737 DOMAIN-CONTAINING PROTEIN"/>
    <property type="match status" value="1"/>
</dbReference>
<dbReference type="EMBL" id="JAMQYH010000002">
    <property type="protein sequence ID" value="KAJ1697357.1"/>
    <property type="molecule type" value="Genomic_DNA"/>
</dbReference>
<accession>A0A9Q0CPC9</accession>
<feature type="transmembrane region" description="Helical" evidence="1">
    <location>
        <begin position="167"/>
        <end position="186"/>
    </location>
</feature>
<dbReference type="AlphaFoldDB" id="A0A9Q0CPC9"/>
<evidence type="ECO:0000313" key="4">
    <source>
        <dbReference type="Proteomes" id="UP001151287"/>
    </source>
</evidence>
<dbReference type="Pfam" id="PF20522">
    <property type="entry name" value="DUF6737"/>
    <property type="match status" value="1"/>
</dbReference>
<evidence type="ECO:0000259" key="2">
    <source>
        <dbReference type="Pfam" id="PF20522"/>
    </source>
</evidence>
<dbReference type="Proteomes" id="UP001151287">
    <property type="component" value="Unassembled WGS sequence"/>
</dbReference>
<feature type="transmembrane region" description="Helical" evidence="1">
    <location>
        <begin position="124"/>
        <end position="141"/>
    </location>
</feature>
<organism evidence="3 4">
    <name type="scientific">Rhynchospora breviuscula</name>
    <dbReference type="NCBI Taxonomy" id="2022672"/>
    <lineage>
        <taxon>Eukaryota</taxon>
        <taxon>Viridiplantae</taxon>
        <taxon>Streptophyta</taxon>
        <taxon>Embryophyta</taxon>
        <taxon>Tracheophyta</taxon>
        <taxon>Spermatophyta</taxon>
        <taxon>Magnoliopsida</taxon>
        <taxon>Liliopsida</taxon>
        <taxon>Poales</taxon>
        <taxon>Cyperaceae</taxon>
        <taxon>Cyperoideae</taxon>
        <taxon>Rhynchosporeae</taxon>
        <taxon>Rhynchospora</taxon>
    </lineage>
</organism>
<gene>
    <name evidence="3" type="ORF">LUZ63_005869</name>
</gene>
<comment type="caution">
    <text evidence="3">The sequence shown here is derived from an EMBL/GenBank/DDBJ whole genome shotgun (WGS) entry which is preliminary data.</text>
</comment>
<keyword evidence="4" id="KW-1185">Reference proteome</keyword>
<sequence>MGALSLLPSPLVSLQSNPVRASPVRPYLIPPAPRRRVLSHWKGHVTVRASREAEGPGGAGGESLFFDENGVVDDMDGYLNYLSLEYDSVWDTKPAWCQPWTILLTGVTAIACSWLIFHSIVLSSGAFALISAWWYIFLYSYPKVHFLSEDFFIIVSGFRFSHLCSTMTYMCSIITASFLFNVWVMIM</sequence>
<proteinExistence type="predicted"/>
<keyword evidence="1" id="KW-0812">Transmembrane</keyword>